<dbReference type="EMBL" id="JARQAZ010000003">
    <property type="protein sequence ID" value="MDT2770196.1"/>
    <property type="molecule type" value="Genomic_DNA"/>
</dbReference>
<evidence type="ECO:0000256" key="3">
    <source>
        <dbReference type="ARBA" id="ARBA00022448"/>
    </source>
</evidence>
<evidence type="ECO:0000313" key="10">
    <source>
        <dbReference type="EMBL" id="MDT2770196.1"/>
    </source>
</evidence>
<gene>
    <name evidence="9" type="ORF">P7H00_12785</name>
    <name evidence="10" type="ORF">P7H46_04975</name>
</gene>
<dbReference type="GO" id="GO:0022857">
    <property type="term" value="F:transmembrane transporter activity"/>
    <property type="evidence" value="ECO:0007669"/>
    <property type="project" value="InterPro"/>
</dbReference>
<dbReference type="PANTHER" id="PTHR23514">
    <property type="entry name" value="BYPASS OF STOP CODON PROTEIN 6"/>
    <property type="match status" value="1"/>
</dbReference>
<keyword evidence="6 7" id="KW-0472">Membrane</keyword>
<feature type="transmembrane region" description="Helical" evidence="7">
    <location>
        <begin position="74"/>
        <end position="92"/>
    </location>
</feature>
<keyword evidence="12" id="KW-1185">Reference proteome</keyword>
<evidence type="ECO:0000256" key="2">
    <source>
        <dbReference type="ARBA" id="ARBA00008335"/>
    </source>
</evidence>
<dbReference type="Pfam" id="PF07690">
    <property type="entry name" value="MFS_1"/>
    <property type="match status" value="1"/>
</dbReference>
<feature type="transmembrane region" description="Helical" evidence="7">
    <location>
        <begin position="207"/>
        <end position="229"/>
    </location>
</feature>
<feature type="transmembrane region" description="Helical" evidence="7">
    <location>
        <begin position="275"/>
        <end position="295"/>
    </location>
</feature>
<comment type="caution">
    <text evidence="9">The sequence shown here is derived from an EMBL/GenBank/DDBJ whole genome shotgun (WGS) entry which is preliminary data.</text>
</comment>
<dbReference type="EMBL" id="JARQAI010000025">
    <property type="protein sequence ID" value="MDT2737986.1"/>
    <property type="molecule type" value="Genomic_DNA"/>
</dbReference>
<dbReference type="Gene3D" id="1.20.1250.20">
    <property type="entry name" value="MFS general substrate transporter like domains"/>
    <property type="match status" value="2"/>
</dbReference>
<dbReference type="InterPro" id="IPR005829">
    <property type="entry name" value="Sugar_transporter_CS"/>
</dbReference>
<dbReference type="InterPro" id="IPR011701">
    <property type="entry name" value="MFS"/>
</dbReference>
<dbReference type="RefSeq" id="WP_067626640.1">
    <property type="nucleotide sequence ID" value="NZ_BAAAXL010000026.1"/>
</dbReference>
<accession>A0AAE4L2K3</accession>
<reference evidence="9 12" key="1">
    <citation type="submission" date="2023-03" db="EMBL/GenBank/DDBJ databases">
        <authorList>
            <person name="Shen W."/>
            <person name="Cai J."/>
        </authorList>
    </citation>
    <scope>NUCLEOTIDE SEQUENCE</scope>
    <source>
        <strain evidence="9">P69-2</strain>
        <strain evidence="10 12">Y59</strain>
    </source>
</reference>
<feature type="transmembrane region" description="Helical" evidence="7">
    <location>
        <begin position="249"/>
        <end position="268"/>
    </location>
</feature>
<dbReference type="PROSITE" id="PS00216">
    <property type="entry name" value="SUGAR_TRANSPORT_1"/>
    <property type="match status" value="1"/>
</dbReference>
<feature type="transmembrane region" description="Helical" evidence="7">
    <location>
        <begin position="364"/>
        <end position="385"/>
    </location>
</feature>
<dbReference type="PANTHER" id="PTHR23514:SF3">
    <property type="entry name" value="BYPASS OF STOP CODON PROTEIN 6"/>
    <property type="match status" value="1"/>
</dbReference>
<feature type="transmembrane region" description="Helical" evidence="7">
    <location>
        <begin position="41"/>
        <end position="62"/>
    </location>
</feature>
<evidence type="ECO:0000256" key="4">
    <source>
        <dbReference type="ARBA" id="ARBA00022692"/>
    </source>
</evidence>
<evidence type="ECO:0000256" key="1">
    <source>
        <dbReference type="ARBA" id="ARBA00004651"/>
    </source>
</evidence>
<evidence type="ECO:0000313" key="11">
    <source>
        <dbReference type="Proteomes" id="UP001180842"/>
    </source>
</evidence>
<dbReference type="Proteomes" id="UP001180842">
    <property type="component" value="Unassembled WGS sequence"/>
</dbReference>
<dbReference type="PROSITE" id="PS50850">
    <property type="entry name" value="MFS"/>
    <property type="match status" value="1"/>
</dbReference>
<dbReference type="Proteomes" id="UP001269061">
    <property type="component" value="Unassembled WGS sequence"/>
</dbReference>
<evidence type="ECO:0000256" key="5">
    <source>
        <dbReference type="ARBA" id="ARBA00022989"/>
    </source>
</evidence>
<dbReference type="InterPro" id="IPR051788">
    <property type="entry name" value="MFS_Transporter"/>
</dbReference>
<dbReference type="InterPro" id="IPR020846">
    <property type="entry name" value="MFS_dom"/>
</dbReference>
<proteinExistence type="inferred from homology"/>
<sequence length="412" mass="45158">MKNKYLPTAIGLYINYIIHGMGVIIISQNQKALMGQWNTDLMGIAKVISMLGIGRLIAILISGRLSDKFGRKPFIYLGIVTYSLYFFGILYSQSVTMAMVFAVIAGISNSFLDSGTYPALMESFPKKAGTANVLIKAFVQIGQFTLPIMLKIINTNNLWFGWSFVIPVVVFILNGLFLLKRPFPDQDVKESPQSEIQAVKFKSQPKIAIEGVCFIIYGFISQATFYLISQFIGVYGEQVAHMTTDNANLLISYYSTGSLICVAVTAALATKVRPIYLVTLYTFVSFVTIAIMWLFPSPTIMMVGAGLVGFFAAGGVMQLGLTVMGEMFPAGKGTITGIFYTFGSIASFLIPIVAAAIAKTNVRGIMFFDTIIAGIGFLLAVIIFIRYRKTVDLSAEKDPHNVLKFAKKQAES</sequence>
<dbReference type="GO" id="GO:0005886">
    <property type="term" value="C:plasma membrane"/>
    <property type="evidence" value="ECO:0007669"/>
    <property type="project" value="UniProtKB-SubCell"/>
</dbReference>
<feature type="domain" description="Major facilitator superfamily (MFS) profile" evidence="8">
    <location>
        <begin position="8"/>
        <end position="388"/>
    </location>
</feature>
<feature type="transmembrane region" description="Helical" evidence="7">
    <location>
        <begin position="133"/>
        <end position="153"/>
    </location>
</feature>
<evidence type="ECO:0000313" key="12">
    <source>
        <dbReference type="Proteomes" id="UP001269061"/>
    </source>
</evidence>
<dbReference type="SUPFAM" id="SSF103473">
    <property type="entry name" value="MFS general substrate transporter"/>
    <property type="match status" value="1"/>
</dbReference>
<keyword evidence="3" id="KW-0813">Transport</keyword>
<comment type="similarity">
    <text evidence="2">Belongs to the major facilitator superfamily.</text>
</comment>
<feature type="transmembrane region" description="Helical" evidence="7">
    <location>
        <begin position="301"/>
        <end position="325"/>
    </location>
</feature>
<keyword evidence="5 7" id="KW-1133">Transmembrane helix</keyword>
<evidence type="ECO:0000259" key="8">
    <source>
        <dbReference type="PROSITE" id="PS50850"/>
    </source>
</evidence>
<dbReference type="InterPro" id="IPR036259">
    <property type="entry name" value="MFS_trans_sf"/>
</dbReference>
<organism evidence="9 11">
    <name type="scientific">Enterococcus pseudoavium</name>
    <dbReference type="NCBI Taxonomy" id="44007"/>
    <lineage>
        <taxon>Bacteria</taxon>
        <taxon>Bacillati</taxon>
        <taxon>Bacillota</taxon>
        <taxon>Bacilli</taxon>
        <taxon>Lactobacillales</taxon>
        <taxon>Enterococcaceae</taxon>
        <taxon>Enterococcus</taxon>
    </lineage>
</organism>
<evidence type="ECO:0000256" key="6">
    <source>
        <dbReference type="ARBA" id="ARBA00023136"/>
    </source>
</evidence>
<evidence type="ECO:0000256" key="7">
    <source>
        <dbReference type="SAM" id="Phobius"/>
    </source>
</evidence>
<feature type="transmembrane region" description="Helical" evidence="7">
    <location>
        <begin position="159"/>
        <end position="179"/>
    </location>
</feature>
<dbReference type="AlphaFoldDB" id="A0AAE4L2K3"/>
<evidence type="ECO:0000313" key="9">
    <source>
        <dbReference type="EMBL" id="MDT2737986.1"/>
    </source>
</evidence>
<feature type="transmembrane region" description="Helical" evidence="7">
    <location>
        <begin position="12"/>
        <end position="29"/>
    </location>
</feature>
<name>A0AAE4L2K3_9ENTE</name>
<protein>
    <submittedName>
        <fullName evidence="9">MFS transporter</fullName>
    </submittedName>
</protein>
<comment type="subcellular location">
    <subcellularLocation>
        <location evidence="1">Cell membrane</location>
        <topology evidence="1">Multi-pass membrane protein</topology>
    </subcellularLocation>
</comment>
<keyword evidence="4 7" id="KW-0812">Transmembrane</keyword>
<feature type="transmembrane region" description="Helical" evidence="7">
    <location>
        <begin position="337"/>
        <end position="358"/>
    </location>
</feature>